<evidence type="ECO:0000256" key="1">
    <source>
        <dbReference type="ARBA" id="ARBA00004123"/>
    </source>
</evidence>
<reference evidence="5 6" key="2">
    <citation type="journal article" date="2009" name="PLoS ONE">
        <title>An integrated genetic and cytogenetic map of the cucumber genome.</title>
        <authorList>
            <person name="Ren Y."/>
            <person name="Zhang Z."/>
            <person name="Liu J."/>
            <person name="Staub J.E."/>
            <person name="Han Y."/>
            <person name="Cheng Z."/>
            <person name="Li X."/>
            <person name="Lu J."/>
            <person name="Miao H."/>
            <person name="Kang H."/>
            <person name="Xie B."/>
            <person name="Gu X."/>
            <person name="Wang X."/>
            <person name="Du Y."/>
            <person name="Jin W."/>
            <person name="Huang S."/>
        </authorList>
    </citation>
    <scope>NUCLEOTIDE SEQUENCE [LARGE SCALE GENOMIC DNA]</scope>
    <source>
        <strain evidence="6">cv. 9930</strain>
    </source>
</reference>
<evidence type="ECO:0000256" key="2">
    <source>
        <dbReference type="ARBA" id="ARBA00023125"/>
    </source>
</evidence>
<keyword evidence="6" id="KW-1185">Reference proteome</keyword>
<protein>
    <submittedName>
        <fullName evidence="5">Uncharacterized protein</fullName>
    </submittedName>
</protein>
<reference evidence="5 6" key="4">
    <citation type="journal article" date="2011" name="BMC Genomics">
        <title>RNA-Seq improves annotation of protein-coding genes in the cucumber genome.</title>
        <authorList>
            <person name="Li Z."/>
            <person name="Zhang Z."/>
            <person name="Yan P."/>
            <person name="Huang S."/>
            <person name="Fei Z."/>
            <person name="Lin K."/>
        </authorList>
    </citation>
    <scope>NUCLEOTIDE SEQUENCE [LARGE SCALE GENOMIC DNA]</scope>
    <source>
        <strain evidence="6">cv. 9930</strain>
    </source>
</reference>
<dbReference type="GO" id="GO:0003677">
    <property type="term" value="F:DNA binding"/>
    <property type="evidence" value="ECO:0007669"/>
    <property type="project" value="UniProtKB-KW"/>
</dbReference>
<name>A0A0A0KBT4_CUCSA</name>
<keyword evidence="3" id="KW-0539">Nucleus</keyword>
<comment type="subcellular location">
    <subcellularLocation>
        <location evidence="1">Nucleus</location>
    </subcellularLocation>
</comment>
<feature type="region of interest" description="Disordered" evidence="4">
    <location>
        <begin position="45"/>
        <end position="72"/>
    </location>
</feature>
<accession>A0A0A0KBT4</accession>
<feature type="compositionally biased region" description="Polar residues" evidence="4">
    <location>
        <begin position="63"/>
        <end position="72"/>
    </location>
</feature>
<feature type="region of interest" description="Disordered" evidence="4">
    <location>
        <begin position="95"/>
        <end position="147"/>
    </location>
</feature>
<evidence type="ECO:0000313" key="6">
    <source>
        <dbReference type="Proteomes" id="UP000029981"/>
    </source>
</evidence>
<dbReference type="AlphaFoldDB" id="A0A0A0KBT4"/>
<dbReference type="PANTHER" id="PTHR22952">
    <property type="entry name" value="CAMP-RESPONSE ELEMENT BINDING PROTEIN-RELATED"/>
    <property type="match status" value="1"/>
</dbReference>
<evidence type="ECO:0000256" key="4">
    <source>
        <dbReference type="SAM" id="MobiDB-lite"/>
    </source>
</evidence>
<reference evidence="5 6" key="3">
    <citation type="journal article" date="2010" name="BMC Genomics">
        <title>Transcriptome sequencing and comparative analysis of cucumber flowers with different sex types.</title>
        <authorList>
            <person name="Guo S."/>
            <person name="Zheng Y."/>
            <person name="Joung J.G."/>
            <person name="Liu S."/>
            <person name="Zhang Z."/>
            <person name="Crasta O.R."/>
            <person name="Sobral B.W."/>
            <person name="Xu Y."/>
            <person name="Huang S."/>
            <person name="Fei Z."/>
        </authorList>
    </citation>
    <scope>NUCLEOTIDE SEQUENCE [LARGE SCALE GENOMIC DNA]</scope>
    <source>
        <strain evidence="6">cv. 9930</strain>
    </source>
</reference>
<evidence type="ECO:0000256" key="3">
    <source>
        <dbReference type="ARBA" id="ARBA00023242"/>
    </source>
</evidence>
<dbReference type="GO" id="GO:0003700">
    <property type="term" value="F:DNA-binding transcription factor activity"/>
    <property type="evidence" value="ECO:0007669"/>
    <property type="project" value="InterPro"/>
</dbReference>
<reference evidence="5 6" key="1">
    <citation type="journal article" date="2009" name="Nat. Genet.">
        <title>The genome of the cucumber, Cucumis sativus L.</title>
        <authorList>
            <person name="Huang S."/>
            <person name="Li R."/>
            <person name="Zhang Z."/>
            <person name="Li L."/>
            <person name="Gu X."/>
            <person name="Fan W."/>
            <person name="Lucas W.J."/>
            <person name="Wang X."/>
            <person name="Xie B."/>
            <person name="Ni P."/>
            <person name="Ren Y."/>
            <person name="Zhu H."/>
            <person name="Li J."/>
            <person name="Lin K."/>
            <person name="Jin W."/>
            <person name="Fei Z."/>
            <person name="Li G."/>
            <person name="Staub J."/>
            <person name="Kilian A."/>
            <person name="van der Vossen E.A."/>
            <person name="Wu Y."/>
            <person name="Guo J."/>
            <person name="He J."/>
            <person name="Jia Z."/>
            <person name="Ren Y."/>
            <person name="Tian G."/>
            <person name="Lu Y."/>
            <person name="Ruan J."/>
            <person name="Qian W."/>
            <person name="Wang M."/>
            <person name="Huang Q."/>
            <person name="Li B."/>
            <person name="Xuan Z."/>
            <person name="Cao J."/>
            <person name="Asan"/>
            <person name="Wu Z."/>
            <person name="Zhang J."/>
            <person name="Cai Q."/>
            <person name="Bai Y."/>
            <person name="Zhao B."/>
            <person name="Han Y."/>
            <person name="Li Y."/>
            <person name="Li X."/>
            <person name="Wang S."/>
            <person name="Shi Q."/>
            <person name="Liu S."/>
            <person name="Cho W.K."/>
            <person name="Kim J.Y."/>
            <person name="Xu Y."/>
            <person name="Heller-Uszynska K."/>
            <person name="Miao H."/>
            <person name="Cheng Z."/>
            <person name="Zhang S."/>
            <person name="Wu J."/>
            <person name="Yang Y."/>
            <person name="Kang H."/>
            <person name="Li M."/>
            <person name="Liang H."/>
            <person name="Ren X."/>
            <person name="Shi Z."/>
            <person name="Wen M."/>
            <person name="Jian M."/>
            <person name="Yang H."/>
            <person name="Zhang G."/>
            <person name="Yang Z."/>
            <person name="Chen R."/>
            <person name="Liu S."/>
            <person name="Li J."/>
            <person name="Ma L."/>
            <person name="Liu H."/>
            <person name="Zhou Y."/>
            <person name="Zhao J."/>
            <person name="Fang X."/>
            <person name="Li G."/>
            <person name="Fang L."/>
            <person name="Li Y."/>
            <person name="Liu D."/>
            <person name="Zheng H."/>
            <person name="Zhang Y."/>
            <person name="Qin N."/>
            <person name="Li Z."/>
            <person name="Yang G."/>
            <person name="Yang S."/>
            <person name="Bolund L."/>
            <person name="Kristiansen K."/>
            <person name="Zheng H."/>
            <person name="Li S."/>
            <person name="Zhang X."/>
            <person name="Yang H."/>
            <person name="Wang J."/>
            <person name="Sun R."/>
            <person name="Zhang B."/>
            <person name="Jiang S."/>
            <person name="Wang J."/>
            <person name="Du Y."/>
            <person name="Li S."/>
        </authorList>
    </citation>
    <scope>NUCLEOTIDE SEQUENCE [LARGE SCALE GENOMIC DNA]</scope>
    <source>
        <strain evidence="6">cv. 9930</strain>
    </source>
</reference>
<dbReference type="GO" id="GO:0005634">
    <property type="term" value="C:nucleus"/>
    <property type="evidence" value="ECO:0000318"/>
    <property type="project" value="GO_Central"/>
</dbReference>
<dbReference type="GO" id="GO:0045893">
    <property type="term" value="P:positive regulation of DNA-templated transcription"/>
    <property type="evidence" value="ECO:0007669"/>
    <property type="project" value="InterPro"/>
</dbReference>
<sequence>MGGIQESLGDTKFATPPTLHHSTMGHKKILPAVSTVEEDIQTQFRSPSQQIEPQNHHPFLLPHNSTPNLCSQGSSSIPFPLCFKSIDDIWSEIDHKDQQNPHPQHSIDVHQNPCQSRHASGEMTSEDLLVKDGVVQEASSSSSSMKQ</sequence>
<dbReference type="Gramene" id="KGN46953">
    <property type="protein sequence ID" value="KGN46953"/>
    <property type="gene ID" value="Csa_6G152390"/>
</dbReference>
<dbReference type="PANTHER" id="PTHR22952:SF395">
    <property type="entry name" value="ABSCISIC ACID-INSENSITIVE 5-LIKE PROTEIN 1"/>
    <property type="match status" value="1"/>
</dbReference>
<evidence type="ECO:0000313" key="5">
    <source>
        <dbReference type="EMBL" id="KGN46953.1"/>
    </source>
</evidence>
<keyword evidence="2" id="KW-0238">DNA-binding</keyword>
<dbReference type="Proteomes" id="UP000029981">
    <property type="component" value="Chromosome 6"/>
</dbReference>
<proteinExistence type="predicted"/>
<dbReference type="EMBL" id="CM002927">
    <property type="protein sequence ID" value="KGN46953.1"/>
    <property type="molecule type" value="Genomic_DNA"/>
</dbReference>
<feature type="region of interest" description="Disordered" evidence="4">
    <location>
        <begin position="1"/>
        <end position="24"/>
    </location>
</feature>
<gene>
    <name evidence="5" type="ORF">Csa_6G152390</name>
</gene>
<dbReference type="STRING" id="3659.A0A0A0KBT4"/>
<dbReference type="InterPro" id="IPR043452">
    <property type="entry name" value="BZIP46-like"/>
</dbReference>
<organism evidence="5 6">
    <name type="scientific">Cucumis sativus</name>
    <name type="common">Cucumber</name>
    <dbReference type="NCBI Taxonomy" id="3659"/>
    <lineage>
        <taxon>Eukaryota</taxon>
        <taxon>Viridiplantae</taxon>
        <taxon>Streptophyta</taxon>
        <taxon>Embryophyta</taxon>
        <taxon>Tracheophyta</taxon>
        <taxon>Spermatophyta</taxon>
        <taxon>Magnoliopsida</taxon>
        <taxon>eudicotyledons</taxon>
        <taxon>Gunneridae</taxon>
        <taxon>Pentapetalae</taxon>
        <taxon>rosids</taxon>
        <taxon>fabids</taxon>
        <taxon>Cucurbitales</taxon>
        <taxon>Cucurbitaceae</taxon>
        <taxon>Benincaseae</taxon>
        <taxon>Cucumis</taxon>
    </lineage>
</organism>